<organism evidence="1 2">
    <name type="scientific">Haematococcus lacustris</name>
    <name type="common">Green alga</name>
    <name type="synonym">Haematococcus pluvialis</name>
    <dbReference type="NCBI Taxonomy" id="44745"/>
    <lineage>
        <taxon>Eukaryota</taxon>
        <taxon>Viridiplantae</taxon>
        <taxon>Chlorophyta</taxon>
        <taxon>core chlorophytes</taxon>
        <taxon>Chlorophyceae</taxon>
        <taxon>CS clade</taxon>
        <taxon>Chlamydomonadales</taxon>
        <taxon>Haematococcaceae</taxon>
        <taxon>Haematococcus</taxon>
    </lineage>
</organism>
<comment type="caution">
    <text evidence="1">The sequence shown here is derived from an EMBL/GenBank/DDBJ whole genome shotgun (WGS) entry which is preliminary data.</text>
</comment>
<gene>
    <name evidence="1" type="ORF">HaLaN_30077</name>
</gene>
<proteinExistence type="predicted"/>
<dbReference type="AlphaFoldDB" id="A0A6A0AFN7"/>
<feature type="non-terminal residue" evidence="1">
    <location>
        <position position="55"/>
    </location>
</feature>
<name>A0A6A0AFN7_HAELA</name>
<evidence type="ECO:0000313" key="1">
    <source>
        <dbReference type="EMBL" id="GFH31103.1"/>
    </source>
</evidence>
<sequence length="55" mass="5847">MACDCAHSLALITQRRDRSDSADGQKVKQFTAKKSNKSIGIQAVPGHAVTMGLCT</sequence>
<feature type="non-terminal residue" evidence="1">
    <location>
        <position position="1"/>
    </location>
</feature>
<protein>
    <submittedName>
        <fullName evidence="1">Uncharacterized protein</fullName>
    </submittedName>
</protein>
<evidence type="ECO:0000313" key="2">
    <source>
        <dbReference type="Proteomes" id="UP000485058"/>
    </source>
</evidence>
<dbReference type="EMBL" id="BLLF01005374">
    <property type="protein sequence ID" value="GFH31103.1"/>
    <property type="molecule type" value="Genomic_DNA"/>
</dbReference>
<dbReference type="Proteomes" id="UP000485058">
    <property type="component" value="Unassembled WGS sequence"/>
</dbReference>
<keyword evidence="2" id="KW-1185">Reference proteome</keyword>
<accession>A0A6A0AFN7</accession>
<reference evidence="1 2" key="1">
    <citation type="submission" date="2020-02" db="EMBL/GenBank/DDBJ databases">
        <title>Draft genome sequence of Haematococcus lacustris strain NIES-144.</title>
        <authorList>
            <person name="Morimoto D."/>
            <person name="Nakagawa S."/>
            <person name="Yoshida T."/>
            <person name="Sawayama S."/>
        </authorList>
    </citation>
    <scope>NUCLEOTIDE SEQUENCE [LARGE SCALE GENOMIC DNA]</scope>
    <source>
        <strain evidence="1 2">NIES-144</strain>
    </source>
</reference>